<feature type="region of interest" description="Disordered" evidence="1">
    <location>
        <begin position="144"/>
        <end position="173"/>
    </location>
</feature>
<evidence type="ECO:0000313" key="3">
    <source>
        <dbReference type="Proteomes" id="UP001152622"/>
    </source>
</evidence>
<protein>
    <submittedName>
        <fullName evidence="2">Uncharacterized protein</fullName>
    </submittedName>
</protein>
<proteinExistence type="predicted"/>
<dbReference type="EMBL" id="JAINUF010000020">
    <property type="protein sequence ID" value="KAJ8336213.1"/>
    <property type="molecule type" value="Genomic_DNA"/>
</dbReference>
<dbReference type="Proteomes" id="UP001152622">
    <property type="component" value="Chromosome 20"/>
</dbReference>
<sequence>MLQQEWTDARRVTRLADPPNHSIALWGAARSQPGFNTTPVLRYSALTGHASPGGLGLYAQAKDELWRVASSTPSAKWVFLKLWATDRVPTHFWQPPVCTPENTGPNGPASPLQPHPVLILPRRQKSDVLKSPFVAPGWEIEAGETSRSHERDVEMATGRSGRDPGGQPAGNVKHIQSFPLRGDYDQQSITHTCTGAAQWKLRGASAQRRLRGVIKSSVQ</sequence>
<comment type="caution">
    <text evidence="2">The sequence shown here is derived from an EMBL/GenBank/DDBJ whole genome shotgun (WGS) entry which is preliminary data.</text>
</comment>
<gene>
    <name evidence="2" type="ORF">SKAU_G00395560</name>
</gene>
<name>A0A9Q1ECD6_SYNKA</name>
<keyword evidence="3" id="KW-1185">Reference proteome</keyword>
<accession>A0A9Q1ECD6</accession>
<organism evidence="2 3">
    <name type="scientific">Synaphobranchus kaupii</name>
    <name type="common">Kaup's arrowtooth eel</name>
    <dbReference type="NCBI Taxonomy" id="118154"/>
    <lineage>
        <taxon>Eukaryota</taxon>
        <taxon>Metazoa</taxon>
        <taxon>Chordata</taxon>
        <taxon>Craniata</taxon>
        <taxon>Vertebrata</taxon>
        <taxon>Euteleostomi</taxon>
        <taxon>Actinopterygii</taxon>
        <taxon>Neopterygii</taxon>
        <taxon>Teleostei</taxon>
        <taxon>Anguilliformes</taxon>
        <taxon>Synaphobranchidae</taxon>
        <taxon>Synaphobranchus</taxon>
    </lineage>
</organism>
<feature type="compositionally biased region" description="Basic and acidic residues" evidence="1">
    <location>
        <begin position="144"/>
        <end position="154"/>
    </location>
</feature>
<evidence type="ECO:0000313" key="2">
    <source>
        <dbReference type="EMBL" id="KAJ8336213.1"/>
    </source>
</evidence>
<dbReference type="AlphaFoldDB" id="A0A9Q1ECD6"/>
<evidence type="ECO:0000256" key="1">
    <source>
        <dbReference type="SAM" id="MobiDB-lite"/>
    </source>
</evidence>
<reference evidence="2" key="1">
    <citation type="journal article" date="2023" name="Science">
        <title>Genome structures resolve the early diversification of teleost fishes.</title>
        <authorList>
            <person name="Parey E."/>
            <person name="Louis A."/>
            <person name="Montfort J."/>
            <person name="Bouchez O."/>
            <person name="Roques C."/>
            <person name="Iampietro C."/>
            <person name="Lluch J."/>
            <person name="Castinel A."/>
            <person name="Donnadieu C."/>
            <person name="Desvignes T."/>
            <person name="Floi Bucao C."/>
            <person name="Jouanno E."/>
            <person name="Wen M."/>
            <person name="Mejri S."/>
            <person name="Dirks R."/>
            <person name="Jansen H."/>
            <person name="Henkel C."/>
            <person name="Chen W.J."/>
            <person name="Zahm M."/>
            <person name="Cabau C."/>
            <person name="Klopp C."/>
            <person name="Thompson A.W."/>
            <person name="Robinson-Rechavi M."/>
            <person name="Braasch I."/>
            <person name="Lecointre G."/>
            <person name="Bobe J."/>
            <person name="Postlethwait J.H."/>
            <person name="Berthelot C."/>
            <person name="Roest Crollius H."/>
            <person name="Guiguen Y."/>
        </authorList>
    </citation>
    <scope>NUCLEOTIDE SEQUENCE</scope>
    <source>
        <strain evidence="2">WJC10195</strain>
    </source>
</reference>